<gene>
    <name evidence="2" type="ORF">AUP44_02185</name>
</gene>
<evidence type="ECO:0000256" key="1">
    <source>
        <dbReference type="SAM" id="Phobius"/>
    </source>
</evidence>
<evidence type="ECO:0000313" key="3">
    <source>
        <dbReference type="Proteomes" id="UP000075787"/>
    </source>
</evidence>
<keyword evidence="1" id="KW-0472">Membrane</keyword>
<dbReference type="EMBL" id="LPZR01000013">
    <property type="protein sequence ID" value="KYO57577.1"/>
    <property type="molecule type" value="Genomic_DNA"/>
</dbReference>
<feature type="transmembrane region" description="Helical" evidence="1">
    <location>
        <begin position="20"/>
        <end position="40"/>
    </location>
</feature>
<reference evidence="2 3" key="1">
    <citation type="submission" date="2015-12" db="EMBL/GenBank/DDBJ databases">
        <title>Genome sequence of Tistrella mobilis MCCC 1A02139.</title>
        <authorList>
            <person name="Lu L."/>
            <person name="Lai Q."/>
            <person name="Shao Z."/>
            <person name="Qian P."/>
        </authorList>
    </citation>
    <scope>NUCLEOTIDE SEQUENCE [LARGE SCALE GENOMIC DNA]</scope>
    <source>
        <strain evidence="2 3">MCCC 1A02139</strain>
    </source>
</reference>
<proteinExistence type="predicted"/>
<dbReference type="AlphaFoldDB" id="A0A161PZU2"/>
<protein>
    <submittedName>
        <fullName evidence="2">Uncharacterized protein</fullName>
    </submittedName>
</protein>
<accession>A0A161PZU2</accession>
<dbReference type="Proteomes" id="UP000075787">
    <property type="component" value="Unassembled WGS sequence"/>
</dbReference>
<evidence type="ECO:0000313" key="2">
    <source>
        <dbReference type="EMBL" id="KYO57577.1"/>
    </source>
</evidence>
<comment type="caution">
    <text evidence="2">The sequence shown here is derived from an EMBL/GenBank/DDBJ whole genome shotgun (WGS) entry which is preliminary data.</text>
</comment>
<organism evidence="2 3">
    <name type="scientific">Tistrella mobilis</name>
    <dbReference type="NCBI Taxonomy" id="171437"/>
    <lineage>
        <taxon>Bacteria</taxon>
        <taxon>Pseudomonadati</taxon>
        <taxon>Pseudomonadota</taxon>
        <taxon>Alphaproteobacteria</taxon>
        <taxon>Geminicoccales</taxon>
        <taxon>Geminicoccaceae</taxon>
        <taxon>Tistrella</taxon>
    </lineage>
</organism>
<name>A0A161PZU2_9PROT</name>
<sequence length="218" mass="21655">MIRVQAAGLNAASVGMRRNFAGRAGGGMAVAVVFALALGACAEGPGAGTDPDIRAARAEFAAAPFPTLNSVPEKAPPVTPLAERAEIRQGLASDQARAGQAIAEAAAAAAAAASRPEAPRPGLSVGRIGFAPGSAAIDDAAAAELRAAWRIAAARDESLALVAGTDQGTALATARLEAASRRLAEMGAPATRIARIQAPAGSMAPDFEIFIAPTGGIR</sequence>
<keyword evidence="1" id="KW-0812">Transmembrane</keyword>
<keyword evidence="1" id="KW-1133">Transmembrane helix</keyword>